<evidence type="ECO:0000313" key="3">
    <source>
        <dbReference type="Proteomes" id="UP001497623"/>
    </source>
</evidence>
<dbReference type="EMBL" id="CAXKWB010081067">
    <property type="protein sequence ID" value="CAL4205537.1"/>
    <property type="molecule type" value="Genomic_DNA"/>
</dbReference>
<protein>
    <recommendedName>
        <fullName evidence="4">Flightin</fullName>
    </recommendedName>
</protein>
<feature type="non-terminal residue" evidence="2">
    <location>
        <position position="1"/>
    </location>
</feature>
<comment type="caution">
    <text evidence="2">The sequence shown here is derived from an EMBL/GenBank/DDBJ whole genome shotgun (WGS) entry which is preliminary data.</text>
</comment>
<feature type="compositionally biased region" description="Basic residues" evidence="1">
    <location>
        <begin position="51"/>
        <end position="60"/>
    </location>
</feature>
<feature type="region of interest" description="Disordered" evidence="1">
    <location>
        <begin position="1"/>
        <end position="28"/>
    </location>
</feature>
<organism evidence="2 3">
    <name type="scientific">Meganyctiphanes norvegica</name>
    <name type="common">Northern krill</name>
    <name type="synonym">Thysanopoda norvegica</name>
    <dbReference type="NCBI Taxonomy" id="48144"/>
    <lineage>
        <taxon>Eukaryota</taxon>
        <taxon>Metazoa</taxon>
        <taxon>Ecdysozoa</taxon>
        <taxon>Arthropoda</taxon>
        <taxon>Crustacea</taxon>
        <taxon>Multicrustacea</taxon>
        <taxon>Malacostraca</taxon>
        <taxon>Eumalacostraca</taxon>
        <taxon>Eucarida</taxon>
        <taxon>Euphausiacea</taxon>
        <taxon>Euphausiidae</taxon>
        <taxon>Meganyctiphanes</taxon>
    </lineage>
</organism>
<reference evidence="2 3" key="1">
    <citation type="submission" date="2024-05" db="EMBL/GenBank/DDBJ databases">
        <authorList>
            <person name="Wallberg A."/>
        </authorList>
    </citation>
    <scope>NUCLEOTIDE SEQUENCE [LARGE SCALE GENOMIC DNA]</scope>
</reference>
<dbReference type="AlphaFoldDB" id="A0AAV2SL27"/>
<dbReference type="Proteomes" id="UP001497623">
    <property type="component" value="Unassembled WGS sequence"/>
</dbReference>
<proteinExistence type="predicted"/>
<evidence type="ECO:0008006" key="4">
    <source>
        <dbReference type="Google" id="ProtNLM"/>
    </source>
</evidence>
<gene>
    <name evidence="2" type="ORF">MNOR_LOCUS37932</name>
</gene>
<feature type="region of interest" description="Disordered" evidence="1">
    <location>
        <begin position="44"/>
        <end position="127"/>
    </location>
</feature>
<name>A0AAV2SL27_MEGNR</name>
<keyword evidence="3" id="KW-1185">Reference proteome</keyword>
<evidence type="ECO:0000313" key="2">
    <source>
        <dbReference type="EMBL" id="CAL4205537.1"/>
    </source>
</evidence>
<feature type="compositionally biased region" description="Acidic residues" evidence="1">
    <location>
        <begin position="103"/>
        <end position="119"/>
    </location>
</feature>
<sequence length="217" mass="24937">SCGGRPCDTRRHKSPSPRGVTTTHRQLLIPRLSHYTCTYYTDIMGADDDKKKKKEKKSKKKEAEAAPEPESEPEPVPEPEPVVEDEPAPAPADDEGASWLDAPADEGEGGFDYPPEGEDLAPPPPAKKKPLYYIHWDRKKSRFYDYNFDYGENYYSSMVRHLDTRGDIPHRRTFEDRAIRSSITRKTLPDTRTENLLAEVSKSIRSYESSRKQYMWN</sequence>
<accession>A0AAV2SL27</accession>
<evidence type="ECO:0000256" key="1">
    <source>
        <dbReference type="SAM" id="MobiDB-lite"/>
    </source>
</evidence>
<feature type="compositionally biased region" description="Acidic residues" evidence="1">
    <location>
        <begin position="65"/>
        <end position="96"/>
    </location>
</feature>